<protein>
    <submittedName>
        <fullName evidence="9">1,4-dihydroxy-2-naphthoate polyprenyltransferase</fullName>
    </submittedName>
</protein>
<dbReference type="GO" id="GO:0015074">
    <property type="term" value="P:DNA integration"/>
    <property type="evidence" value="ECO:0007669"/>
    <property type="project" value="InterPro"/>
</dbReference>
<dbReference type="GO" id="GO:0042372">
    <property type="term" value="P:phylloquinone biosynthetic process"/>
    <property type="evidence" value="ECO:0007669"/>
    <property type="project" value="TreeGrafter"/>
</dbReference>
<evidence type="ECO:0000256" key="3">
    <source>
        <dbReference type="ARBA" id="ARBA00022692"/>
    </source>
</evidence>
<evidence type="ECO:0000256" key="5">
    <source>
        <dbReference type="ARBA" id="ARBA00023136"/>
    </source>
</evidence>
<feature type="transmembrane region" description="Helical" evidence="7">
    <location>
        <begin position="1482"/>
        <end position="1504"/>
    </location>
</feature>
<dbReference type="GO" id="GO:0004659">
    <property type="term" value="F:prenyltransferase activity"/>
    <property type="evidence" value="ECO:0007669"/>
    <property type="project" value="InterPro"/>
</dbReference>
<organism evidence="9 10">
    <name type="scientific">Hibiscus syriacus</name>
    <name type="common">Rose of Sharon</name>
    <dbReference type="NCBI Taxonomy" id="106335"/>
    <lineage>
        <taxon>Eukaryota</taxon>
        <taxon>Viridiplantae</taxon>
        <taxon>Streptophyta</taxon>
        <taxon>Embryophyta</taxon>
        <taxon>Tracheophyta</taxon>
        <taxon>Spermatophyta</taxon>
        <taxon>Magnoliopsida</taxon>
        <taxon>eudicotyledons</taxon>
        <taxon>Gunneridae</taxon>
        <taxon>Pentapetalae</taxon>
        <taxon>rosids</taxon>
        <taxon>malvids</taxon>
        <taxon>Malvales</taxon>
        <taxon>Malvaceae</taxon>
        <taxon>Malvoideae</taxon>
        <taxon>Hibiscus</taxon>
    </lineage>
</organism>
<feature type="compositionally biased region" description="Polar residues" evidence="6">
    <location>
        <begin position="685"/>
        <end position="705"/>
    </location>
</feature>
<dbReference type="PROSITE" id="PS50994">
    <property type="entry name" value="INTEGRASE"/>
    <property type="match status" value="1"/>
</dbReference>
<dbReference type="InterPro" id="IPR000537">
    <property type="entry name" value="UbiA_prenyltransferase"/>
</dbReference>
<dbReference type="Pfam" id="PF13976">
    <property type="entry name" value="gag_pre-integrs"/>
    <property type="match status" value="1"/>
</dbReference>
<proteinExistence type="predicted"/>
<dbReference type="InterPro" id="IPR043502">
    <property type="entry name" value="DNA/RNA_pol_sf"/>
</dbReference>
<dbReference type="Gene3D" id="3.30.420.10">
    <property type="entry name" value="Ribonuclease H-like superfamily/Ribonuclease H"/>
    <property type="match status" value="1"/>
</dbReference>
<dbReference type="InterPro" id="IPR057670">
    <property type="entry name" value="SH3_retrovirus"/>
</dbReference>
<comment type="subcellular location">
    <subcellularLocation>
        <location evidence="1">Membrane</location>
        <topology evidence="1">Multi-pass membrane protein</topology>
    </subcellularLocation>
</comment>
<dbReference type="GO" id="GO:0016020">
    <property type="term" value="C:membrane"/>
    <property type="evidence" value="ECO:0007669"/>
    <property type="project" value="UniProtKB-SubCell"/>
</dbReference>
<feature type="transmembrane region" description="Helical" evidence="7">
    <location>
        <begin position="1310"/>
        <end position="1331"/>
    </location>
</feature>
<dbReference type="InterPro" id="IPR001584">
    <property type="entry name" value="Integrase_cat-core"/>
</dbReference>
<gene>
    <name evidence="9" type="ORF">F3Y22_tig00111834pilonHSYRG00123</name>
</gene>
<name>A0A6A2YCA5_HIBSY</name>
<dbReference type="InterPro" id="IPR013103">
    <property type="entry name" value="RVT_2"/>
</dbReference>
<evidence type="ECO:0000256" key="6">
    <source>
        <dbReference type="SAM" id="MobiDB-lite"/>
    </source>
</evidence>
<feature type="transmembrane region" description="Helical" evidence="7">
    <location>
        <begin position="1258"/>
        <end position="1275"/>
    </location>
</feature>
<accession>A0A6A2YCA5</accession>
<reference evidence="9" key="1">
    <citation type="submission" date="2019-09" db="EMBL/GenBank/DDBJ databases">
        <title>Draft genome information of white flower Hibiscus syriacus.</title>
        <authorList>
            <person name="Kim Y.-M."/>
        </authorList>
    </citation>
    <scope>NUCLEOTIDE SEQUENCE [LARGE SCALE GENOMIC DNA]</scope>
    <source>
        <strain evidence="9">YM2019G1</strain>
    </source>
</reference>
<dbReference type="GO" id="GO:0003676">
    <property type="term" value="F:nucleic acid binding"/>
    <property type="evidence" value="ECO:0007669"/>
    <property type="project" value="InterPro"/>
</dbReference>
<dbReference type="SUPFAM" id="SSF56672">
    <property type="entry name" value="DNA/RNA polymerases"/>
    <property type="match status" value="1"/>
</dbReference>
<feature type="transmembrane region" description="Helical" evidence="7">
    <location>
        <begin position="249"/>
        <end position="268"/>
    </location>
</feature>
<keyword evidence="2" id="KW-0808">Transferase</keyword>
<comment type="caution">
    <text evidence="9">The sequence shown here is derived from an EMBL/GenBank/DDBJ whole genome shotgun (WGS) entry which is preliminary data.</text>
</comment>
<dbReference type="CDD" id="cd09272">
    <property type="entry name" value="RNase_HI_RT_Ty1"/>
    <property type="match status" value="1"/>
</dbReference>
<dbReference type="CDD" id="cd13962">
    <property type="entry name" value="PT_UbiA_UBIAD1"/>
    <property type="match status" value="1"/>
</dbReference>
<dbReference type="InterPro" id="IPR025724">
    <property type="entry name" value="GAG-pre-integrase_dom"/>
</dbReference>
<dbReference type="PANTHER" id="PTHR13929">
    <property type="entry name" value="1,4-DIHYDROXY-2-NAPHTHOATE OCTAPRENYLTRANSFERASE"/>
    <property type="match status" value="1"/>
</dbReference>
<dbReference type="InterPro" id="IPR036397">
    <property type="entry name" value="RNaseH_sf"/>
</dbReference>
<feature type="transmembrane region" description="Helical" evidence="7">
    <location>
        <begin position="1346"/>
        <end position="1366"/>
    </location>
</feature>
<evidence type="ECO:0000313" key="10">
    <source>
        <dbReference type="Proteomes" id="UP000436088"/>
    </source>
</evidence>
<keyword evidence="10" id="KW-1185">Reference proteome</keyword>
<feature type="transmembrane region" description="Helical" evidence="7">
    <location>
        <begin position="20"/>
        <end position="40"/>
    </location>
</feature>
<feature type="transmembrane region" description="Helical" evidence="7">
    <location>
        <begin position="1281"/>
        <end position="1298"/>
    </location>
</feature>
<sequence length="1510" mass="167359">MLPPLTMATPAFSCLASGGVSPGLVAYFFLCLCCVWLHFMEISSVQHIPKQDVVKLSESTYLLWKHQVSLIIDGYGLLRFITDEGGPPVTVATVESGNVEDNSTSTLYQQQDKLLASWLLTTVSTEVLPHLTGFTSVISIWNTISRLFGARSSAKVSSLRHSSPIAEHEQVSVILVGLSMEFESVIAIASRDNVSLDVLTEMLLDCEARHKAFLTEEISANLISKSTGENKVNELEDSDITIVSKHDEACTNAIIVLIEISLVLIMAIETMKGGSQLKLLLEINSSLQMLIPGSFHQGVPWYPPLPTHVGVDSVKNSQVFMASPTGFASTTSLPRPAATTSSIDPVWYPDTGATHHVANDSSLLNTSMTYTDLWHRRLGHSSVSVVKTVMKTCNVASNESSLASVCNACLQSKAHKLPFTSSLTEYKAPFQLVVSDVWGPTPFVSSDGYAYYVSFIDVQFGVKIKSLQSDGGGEYLSLRGWFLTNGVQHRLSCPSTFEQNGKAERKHRHVVEMGLALLSQASLPLKFWSYSFISAVYLINRLPTKVLNGKSPFQVLHQQSPDYSMLRVFSCACFPLVRPFNHHKLEYRSKQCVFLGYSPSHKGYRCLDDAGRMFVSRHVIFDENKFPYDACKMTNQEHADSHVSTWELPILFAPQVQTQQGWVDTTSSMNSMQDESMQDEEGADSQPNHEVNSGGATESQNAHATNSEDDIPAESSSITVPIETTLPHIDMGADCSSILNIHPMRTRKEYEALLRNKTWSLVSLPSDRRAVHCIDFHEVFSPVVKPVIVRVILTLALSKGWQLRQVDINNAFLNGVLTEEVYMTQPPGFEFGDEKLVCKLHKAIYGLKQAPRAWFDSLRSYLESEGFVVAKSDSSLFIQKREKCLMYLLVYVDDIILTGSNPSEVQIVIDKLHAKFALKDLGTLNFFLGIEVKYESGGVVLCQQKYIHELLQRNGFESANGLPTPMVTNCKLSVKDENPIEKVTQFRSIVGALQYVVITRPDIAFAVNHVCQFMQAPLDTHFQAMKRILRYLQGTIDFGLRFLGSSRLSLAGFADASWGADVDDRRSTFGFCIYFGGNLVSWSSRKQQVVARSTAEAEYRSVACAAAEMVLLESLLSELHIVSHGKPTLWCDNSSAVAVCANPVLHSKFKHVELDLFFVREMVIAGKLQVHEVPAFEQAEKFTSLLLQGESRRYIVLLVSSVLIITWLNLSNDVYDFCYRRRQEQIGIGSKFGWQLFQPSDEKDTVLYFTRESRSEPLIAAYLSLAIVFIGLSWISVDAGSMRSLILLACAIFCGYVYQCPPFRLSYQGLGEPLCFAAFGPFATTAFYLLLGSTSGMIILPLTRTVLSASLLVGLTTSLILFCSHFHQVEEDISVGKMSPLIGTERGSMVVEGAVFTLYSLLFALGLFRTLPITCIVLCALTLPIGKLVVNFVEETHEVSCKLARQLDLDVGNEDYLKGAIEKCDCNHLLQDKGKIFMANYYCVRLHSLFGAAMIAGLVSARILGKPVGI</sequence>
<feature type="region of interest" description="Disordered" evidence="6">
    <location>
        <begin position="669"/>
        <end position="715"/>
    </location>
</feature>
<dbReference type="EMBL" id="VEPZ02001441">
    <property type="protein sequence ID" value="KAE8672779.1"/>
    <property type="molecule type" value="Genomic_DNA"/>
</dbReference>
<dbReference type="PANTHER" id="PTHR13929:SF0">
    <property type="entry name" value="UBIA PRENYLTRANSFERASE DOMAIN-CONTAINING PROTEIN 1"/>
    <property type="match status" value="1"/>
</dbReference>
<dbReference type="InterPro" id="IPR012337">
    <property type="entry name" value="RNaseH-like_sf"/>
</dbReference>
<feature type="transmembrane region" description="Helical" evidence="7">
    <location>
        <begin position="1387"/>
        <end position="1405"/>
    </location>
</feature>
<dbReference type="Pfam" id="PF25597">
    <property type="entry name" value="SH3_retrovirus"/>
    <property type="match status" value="1"/>
</dbReference>
<dbReference type="InterPro" id="IPR026046">
    <property type="entry name" value="UBIAD1"/>
</dbReference>
<keyword evidence="3 7" id="KW-0812">Transmembrane</keyword>
<evidence type="ECO:0000256" key="4">
    <source>
        <dbReference type="ARBA" id="ARBA00022989"/>
    </source>
</evidence>
<dbReference type="SUPFAM" id="SSF53098">
    <property type="entry name" value="Ribonuclease H-like"/>
    <property type="match status" value="1"/>
</dbReference>
<evidence type="ECO:0000256" key="1">
    <source>
        <dbReference type="ARBA" id="ARBA00004141"/>
    </source>
</evidence>
<keyword evidence="5 7" id="KW-0472">Membrane</keyword>
<feature type="domain" description="Integrase catalytic" evidence="8">
    <location>
        <begin position="465"/>
        <end position="560"/>
    </location>
</feature>
<keyword evidence="4 7" id="KW-1133">Transmembrane helix</keyword>
<evidence type="ECO:0000256" key="7">
    <source>
        <dbReference type="SAM" id="Phobius"/>
    </source>
</evidence>
<evidence type="ECO:0000256" key="2">
    <source>
        <dbReference type="ARBA" id="ARBA00022679"/>
    </source>
</evidence>
<dbReference type="Pfam" id="PF01040">
    <property type="entry name" value="UbiA"/>
    <property type="match status" value="1"/>
</dbReference>
<evidence type="ECO:0000313" key="9">
    <source>
        <dbReference type="EMBL" id="KAE8672779.1"/>
    </source>
</evidence>
<evidence type="ECO:0000259" key="8">
    <source>
        <dbReference type="PROSITE" id="PS50994"/>
    </source>
</evidence>
<dbReference type="Proteomes" id="UP000436088">
    <property type="component" value="Unassembled WGS sequence"/>
</dbReference>
<dbReference type="Pfam" id="PF07727">
    <property type="entry name" value="RVT_2"/>
    <property type="match status" value="1"/>
</dbReference>